<dbReference type="InterPro" id="IPR045189">
    <property type="entry name" value="UBR4-like"/>
</dbReference>
<feature type="domain" description="E3 ubiquitin-protein ligase UBR4-like" evidence="2">
    <location>
        <begin position="4"/>
        <end position="125"/>
    </location>
</feature>
<dbReference type="Pfam" id="PF24079">
    <property type="entry name" value="UBR4"/>
    <property type="match status" value="1"/>
</dbReference>
<evidence type="ECO:0000313" key="4">
    <source>
        <dbReference type="Proteomes" id="UP000663879"/>
    </source>
</evidence>
<accession>A0A814PD68</accession>
<evidence type="ECO:0000259" key="2">
    <source>
        <dbReference type="Pfam" id="PF24079"/>
    </source>
</evidence>
<dbReference type="Proteomes" id="UP000663879">
    <property type="component" value="Unassembled WGS sequence"/>
</dbReference>
<keyword evidence="4" id="KW-1185">Reference proteome</keyword>
<dbReference type="PANTHER" id="PTHR21725">
    <property type="entry name" value="E3 UBIQUITIN-PROTEIN LIGASE UBR4"/>
    <property type="match status" value="1"/>
</dbReference>
<dbReference type="EMBL" id="CAJNOC010007673">
    <property type="protein sequence ID" value="CAF1103098.1"/>
    <property type="molecule type" value="Genomic_DNA"/>
</dbReference>
<feature type="compositionally biased region" description="Low complexity" evidence="1">
    <location>
        <begin position="54"/>
        <end position="66"/>
    </location>
</feature>
<sequence>MLIGCRQFITIDPIESEDDRKTTIQNDYFNNKTEEQNIIEKFILSLPAPPSAPAQPTQTTSTPVQPNNSPGIIGIKMARLTVLKHKNTQTITQKYTECKSKFDELSKIILKLNLSRKELREYDKQFKSDVPILHRKNSIFSINKIDNVSQKCYGCATASLEHCFNAFRVLLCSNNHQLINHLSQPTIQPTSTTTTTTTTTATTPAPTKTTTTINPPVSTTQQIQPNQILLSNH</sequence>
<name>A0A814PD68_9BILA</name>
<protein>
    <recommendedName>
        <fullName evidence="2">E3 ubiquitin-protein ligase UBR4-like domain-containing protein</fullName>
    </recommendedName>
</protein>
<feature type="compositionally biased region" description="Polar residues" evidence="1">
    <location>
        <begin position="221"/>
        <end position="233"/>
    </location>
</feature>
<proteinExistence type="predicted"/>
<dbReference type="PANTHER" id="PTHR21725:SF1">
    <property type="entry name" value="E3 UBIQUITIN-PROTEIN LIGASE UBR4"/>
    <property type="match status" value="1"/>
</dbReference>
<evidence type="ECO:0000256" key="1">
    <source>
        <dbReference type="SAM" id="MobiDB-lite"/>
    </source>
</evidence>
<dbReference type="OrthoDB" id="30336at2759"/>
<dbReference type="AlphaFoldDB" id="A0A814PD68"/>
<feature type="compositionally biased region" description="Low complexity" evidence="1">
    <location>
        <begin position="186"/>
        <end position="220"/>
    </location>
</feature>
<evidence type="ECO:0000313" key="3">
    <source>
        <dbReference type="EMBL" id="CAF1103098.1"/>
    </source>
</evidence>
<gene>
    <name evidence="3" type="ORF">OXX778_LOCUS21252</name>
</gene>
<reference evidence="3" key="1">
    <citation type="submission" date="2021-02" db="EMBL/GenBank/DDBJ databases">
        <authorList>
            <person name="Nowell W R."/>
        </authorList>
    </citation>
    <scope>NUCLEOTIDE SEQUENCE</scope>
    <source>
        <strain evidence="3">Ploen Becks lab</strain>
    </source>
</reference>
<comment type="caution">
    <text evidence="3">The sequence shown here is derived from an EMBL/GenBank/DDBJ whole genome shotgun (WGS) entry which is preliminary data.</text>
</comment>
<feature type="region of interest" description="Disordered" evidence="1">
    <location>
        <begin position="49"/>
        <end position="68"/>
    </location>
</feature>
<feature type="region of interest" description="Disordered" evidence="1">
    <location>
        <begin position="186"/>
        <end position="233"/>
    </location>
</feature>
<dbReference type="InterPro" id="IPR056530">
    <property type="entry name" value="UBR4-like_dom"/>
</dbReference>
<organism evidence="3 4">
    <name type="scientific">Brachionus calyciflorus</name>
    <dbReference type="NCBI Taxonomy" id="104777"/>
    <lineage>
        <taxon>Eukaryota</taxon>
        <taxon>Metazoa</taxon>
        <taxon>Spiralia</taxon>
        <taxon>Gnathifera</taxon>
        <taxon>Rotifera</taxon>
        <taxon>Eurotatoria</taxon>
        <taxon>Monogononta</taxon>
        <taxon>Pseudotrocha</taxon>
        <taxon>Ploima</taxon>
        <taxon>Brachionidae</taxon>
        <taxon>Brachionus</taxon>
    </lineage>
</organism>